<proteinExistence type="inferred from homology"/>
<dbReference type="STRING" id="706587.Desti_1728"/>
<keyword evidence="5" id="KW-1185">Reference proteome</keyword>
<dbReference type="InterPro" id="IPR036291">
    <property type="entry name" value="NAD(P)-bd_dom_sf"/>
</dbReference>
<dbReference type="CDD" id="cd05242">
    <property type="entry name" value="SDR_a8"/>
    <property type="match status" value="1"/>
</dbReference>
<organism evidence="4 5">
    <name type="scientific">Desulfomonile tiedjei (strain ATCC 49306 / DSM 6799 / DCB-1)</name>
    <dbReference type="NCBI Taxonomy" id="706587"/>
    <lineage>
        <taxon>Bacteria</taxon>
        <taxon>Pseudomonadati</taxon>
        <taxon>Thermodesulfobacteriota</taxon>
        <taxon>Desulfomonilia</taxon>
        <taxon>Desulfomonilales</taxon>
        <taxon>Desulfomonilaceae</taxon>
        <taxon>Desulfomonile</taxon>
    </lineage>
</organism>
<dbReference type="InterPro" id="IPR010099">
    <property type="entry name" value="SDR39U1"/>
</dbReference>
<reference evidence="5" key="1">
    <citation type="submission" date="2012-06" db="EMBL/GenBank/DDBJ databases">
        <title>Complete sequence of chromosome of Desulfomonile tiedjei DSM 6799.</title>
        <authorList>
            <person name="Lucas S."/>
            <person name="Copeland A."/>
            <person name="Lapidus A."/>
            <person name="Glavina del Rio T."/>
            <person name="Dalin E."/>
            <person name="Tice H."/>
            <person name="Bruce D."/>
            <person name="Goodwin L."/>
            <person name="Pitluck S."/>
            <person name="Peters L."/>
            <person name="Ovchinnikova G."/>
            <person name="Zeytun A."/>
            <person name="Lu M."/>
            <person name="Kyrpides N."/>
            <person name="Mavromatis K."/>
            <person name="Ivanova N."/>
            <person name="Brettin T."/>
            <person name="Detter J.C."/>
            <person name="Han C."/>
            <person name="Larimer F."/>
            <person name="Land M."/>
            <person name="Hauser L."/>
            <person name="Markowitz V."/>
            <person name="Cheng J.-F."/>
            <person name="Hugenholtz P."/>
            <person name="Woyke T."/>
            <person name="Wu D."/>
            <person name="Spring S."/>
            <person name="Schroeder M."/>
            <person name="Brambilla E."/>
            <person name="Klenk H.-P."/>
            <person name="Eisen J.A."/>
        </authorList>
    </citation>
    <scope>NUCLEOTIDE SEQUENCE [LARGE SCALE GENOMIC DNA]</scope>
    <source>
        <strain evidence="5">ATCC 49306 / DSM 6799 / DCB-1</strain>
    </source>
</reference>
<evidence type="ECO:0000259" key="2">
    <source>
        <dbReference type="Pfam" id="PF01370"/>
    </source>
</evidence>
<dbReference type="EMBL" id="CP003360">
    <property type="protein sequence ID" value="AFM24438.1"/>
    <property type="molecule type" value="Genomic_DNA"/>
</dbReference>
<dbReference type="Proteomes" id="UP000006055">
    <property type="component" value="Chromosome"/>
</dbReference>
<dbReference type="SUPFAM" id="SSF51735">
    <property type="entry name" value="NAD(P)-binding Rossmann-fold domains"/>
    <property type="match status" value="1"/>
</dbReference>
<dbReference type="eggNOG" id="COG1090">
    <property type="taxonomic scope" value="Bacteria"/>
</dbReference>
<dbReference type="Pfam" id="PF01370">
    <property type="entry name" value="Epimerase"/>
    <property type="match status" value="1"/>
</dbReference>
<dbReference type="PATRIC" id="fig|706587.4.peg.1978"/>
<feature type="domain" description="NAD-dependent epimerase/dehydratase" evidence="2">
    <location>
        <begin position="4"/>
        <end position="218"/>
    </location>
</feature>
<evidence type="ECO:0000259" key="3">
    <source>
        <dbReference type="Pfam" id="PF08338"/>
    </source>
</evidence>
<dbReference type="Pfam" id="PF08338">
    <property type="entry name" value="DUF1731"/>
    <property type="match status" value="1"/>
</dbReference>
<gene>
    <name evidence="4" type="ordered locus">Desti_1728</name>
</gene>
<dbReference type="InterPro" id="IPR001509">
    <property type="entry name" value="Epimerase_deHydtase"/>
</dbReference>
<accession>I4C4E7</accession>
<evidence type="ECO:0000313" key="5">
    <source>
        <dbReference type="Proteomes" id="UP000006055"/>
    </source>
</evidence>
<dbReference type="KEGG" id="dti:Desti_1728"/>
<dbReference type="RefSeq" id="WP_014809585.1">
    <property type="nucleotide sequence ID" value="NC_018025.1"/>
</dbReference>
<dbReference type="AlphaFoldDB" id="I4C4E7"/>
<dbReference type="InterPro" id="IPR013549">
    <property type="entry name" value="DUF1731"/>
</dbReference>
<evidence type="ECO:0000313" key="4">
    <source>
        <dbReference type="EMBL" id="AFM24438.1"/>
    </source>
</evidence>
<comment type="similarity">
    <text evidence="1">Belongs to the NAD(P)-dependent epimerase/dehydratase family. SDR39U1 subfamily.</text>
</comment>
<dbReference type="OrthoDB" id="5292533at2"/>
<feature type="domain" description="DUF1731" evidence="3">
    <location>
        <begin position="253"/>
        <end position="299"/>
    </location>
</feature>
<evidence type="ECO:0000256" key="1">
    <source>
        <dbReference type="ARBA" id="ARBA00009353"/>
    </source>
</evidence>
<dbReference type="Gene3D" id="3.40.50.720">
    <property type="entry name" value="NAD(P)-binding Rossmann-like Domain"/>
    <property type="match status" value="1"/>
</dbReference>
<dbReference type="NCBIfam" id="TIGR01777">
    <property type="entry name" value="yfcH"/>
    <property type="match status" value="1"/>
</dbReference>
<dbReference type="PANTHER" id="PTHR11092">
    <property type="entry name" value="SUGAR NUCLEOTIDE EPIMERASE RELATED"/>
    <property type="match status" value="1"/>
</dbReference>
<protein>
    <submittedName>
        <fullName evidence="4">TIGR01777 family protein</fullName>
    </submittedName>
</protein>
<sequence>MRAFITGGTGFIGTYLSTFLTARGYNVTVLARTPKARADLPKNVEMIAADGSKPGDWQREVAGHDVLVNLAGATTFRRWDEDYKRLIRDSRVKTTRNLVDAIASETGGRVVLISASGVGYYGMTEDQQLDESSPAGTDFFANLARDWESEATRAEDKGVRVVRTRFGVVLGREGGALNQMVRPFRFFAGGPLGSGRQWFSWIHIEDLCRALLFAAENDNLTGPVNCTSPFPVRNAELADTIGKVLGRPSFMPAPGFMMRLVLGEFAEFVLTGQRVIPKKLLDSGFKFDYPTIEEALRSLLL</sequence>
<dbReference type="HOGENOM" id="CLU_047373_0_3_7"/>
<dbReference type="PANTHER" id="PTHR11092:SF0">
    <property type="entry name" value="EPIMERASE FAMILY PROTEIN SDR39U1"/>
    <property type="match status" value="1"/>
</dbReference>
<name>I4C4E7_DESTA</name>